<sequence length="640" mass="69684">MAATTEVDPPLTDVELVPEKETIEDVKEAPPAFPCQLSDIELVYKIAQSFLPGLATACVDNTTGGIFRTPGSVAAELRKEMIDYLTQRSETFVAESVILEGEPQPESPGNPFDIISDFVDDFASSKRNFFSRVSGWLLSEKREDKIDDFVQEMELNGFWPIDKRSTVAENLLKNVDLKNRFHCDHKFNAEEELAEHSKACGFRTLNCENEGCDDVFCASNKEDHDAICPFKIIPCEQNCSEYIMRRDMDRHCITVCPMKLVACPFYAVGCQANVPSSKIDQHRADEVKAHVLCVLQSIHKEASVEDLNPRVDQVLEMQLSSGLAEARDVRSMTRRIKNIEAKLGPLEIKPRKEGEEASAENGEKAAEDPTADTTNKASEQVAAAATDNNVSKDSNEAATVMVSEETTSRAVENVSTESNKSADKVNEEPTEASKKPGDNEESTEPSGQKVNEAEAAEKIIDEPPKASTDLGKESTESVESTKNVIAVADSVEPADQVSEESTQVIHNLNKEPVDASYNPGKESTDAANKLGEEQVEVMNSVPASQESMESDETTKIVSKELPEVMEPSTETTPNVDVSRDSIGVEVGEEPTSTAADDVANESNEGAKNKATEEPTSTVGDADTKSGDAAKSKSEEPTTTV</sequence>
<protein>
    <recommendedName>
        <fullName evidence="6">TRAF-type domain-containing protein</fullName>
    </recommendedName>
</protein>
<evidence type="ECO:0000256" key="1">
    <source>
        <dbReference type="ARBA" id="ARBA00022723"/>
    </source>
</evidence>
<keyword evidence="3 4" id="KW-0862">Zinc</keyword>
<feature type="compositionally biased region" description="Basic and acidic residues" evidence="5">
    <location>
        <begin position="348"/>
        <end position="367"/>
    </location>
</feature>
<evidence type="ECO:0000256" key="2">
    <source>
        <dbReference type="ARBA" id="ARBA00022771"/>
    </source>
</evidence>
<keyword evidence="1 4" id="KW-0479">Metal-binding</keyword>
<dbReference type="InterPro" id="IPR001293">
    <property type="entry name" value="Znf_TRAF"/>
</dbReference>
<proteinExistence type="predicted"/>
<evidence type="ECO:0000313" key="7">
    <source>
        <dbReference type="EMBL" id="CAI0435845.1"/>
    </source>
</evidence>
<name>A0AAV0LNH0_9ROSI</name>
<dbReference type="EMBL" id="CAMGYJ010000006">
    <property type="protein sequence ID" value="CAI0435845.1"/>
    <property type="molecule type" value="Genomic_DNA"/>
</dbReference>
<keyword evidence="2 4" id="KW-0863">Zinc-finger</keyword>
<accession>A0AAV0LNH0</accession>
<feature type="zinc finger region" description="TRAF-type" evidence="4">
    <location>
        <begin position="224"/>
        <end position="279"/>
    </location>
</feature>
<dbReference type="PANTHER" id="PTHR10131:SF161">
    <property type="entry name" value="F26K24.24 PROTEIN"/>
    <property type="match status" value="1"/>
</dbReference>
<dbReference type="AlphaFoldDB" id="A0AAV0LNH0"/>
<dbReference type="Gene3D" id="3.30.40.10">
    <property type="entry name" value="Zinc/RING finger domain, C3HC4 (zinc finger)"/>
    <property type="match status" value="1"/>
</dbReference>
<dbReference type="InterPro" id="IPR013083">
    <property type="entry name" value="Znf_RING/FYVE/PHD"/>
</dbReference>
<feature type="region of interest" description="Disordered" evidence="5">
    <location>
        <begin position="347"/>
        <end position="484"/>
    </location>
</feature>
<dbReference type="GO" id="GO:0008270">
    <property type="term" value="F:zinc ion binding"/>
    <property type="evidence" value="ECO:0007669"/>
    <property type="project" value="UniProtKB-KW"/>
</dbReference>
<evidence type="ECO:0000256" key="4">
    <source>
        <dbReference type="PROSITE-ProRule" id="PRU00207"/>
    </source>
</evidence>
<dbReference type="Pfam" id="PF02176">
    <property type="entry name" value="zf-TRAF"/>
    <property type="match status" value="1"/>
</dbReference>
<evidence type="ECO:0000259" key="6">
    <source>
        <dbReference type="PROSITE" id="PS50145"/>
    </source>
</evidence>
<keyword evidence="8" id="KW-1185">Reference proteome</keyword>
<organism evidence="7 8">
    <name type="scientific">Linum tenue</name>
    <dbReference type="NCBI Taxonomy" id="586396"/>
    <lineage>
        <taxon>Eukaryota</taxon>
        <taxon>Viridiplantae</taxon>
        <taxon>Streptophyta</taxon>
        <taxon>Embryophyta</taxon>
        <taxon>Tracheophyta</taxon>
        <taxon>Spermatophyta</taxon>
        <taxon>Magnoliopsida</taxon>
        <taxon>eudicotyledons</taxon>
        <taxon>Gunneridae</taxon>
        <taxon>Pentapetalae</taxon>
        <taxon>rosids</taxon>
        <taxon>fabids</taxon>
        <taxon>Malpighiales</taxon>
        <taxon>Linaceae</taxon>
        <taxon>Linum</taxon>
    </lineage>
</organism>
<feature type="compositionally biased region" description="Basic and acidic residues" evidence="5">
    <location>
        <begin position="420"/>
        <end position="438"/>
    </location>
</feature>
<feature type="region of interest" description="Disordered" evidence="5">
    <location>
        <begin position="509"/>
        <end position="640"/>
    </location>
</feature>
<feature type="domain" description="TRAF-type" evidence="6">
    <location>
        <begin position="224"/>
        <end position="279"/>
    </location>
</feature>
<dbReference type="SUPFAM" id="SSF49599">
    <property type="entry name" value="TRAF domain-like"/>
    <property type="match status" value="1"/>
</dbReference>
<evidence type="ECO:0000256" key="5">
    <source>
        <dbReference type="SAM" id="MobiDB-lite"/>
    </source>
</evidence>
<feature type="compositionally biased region" description="Polar residues" evidence="5">
    <location>
        <begin position="404"/>
        <end position="419"/>
    </location>
</feature>
<comment type="caution">
    <text evidence="7">The sequence shown here is derived from an EMBL/GenBank/DDBJ whole genome shotgun (WGS) entry which is preliminary data.</text>
</comment>
<feature type="compositionally biased region" description="Basic and acidic residues" evidence="5">
    <location>
        <begin position="451"/>
        <end position="475"/>
    </location>
</feature>
<dbReference type="Proteomes" id="UP001154282">
    <property type="component" value="Unassembled WGS sequence"/>
</dbReference>
<feature type="compositionally biased region" description="Basic and acidic residues" evidence="5">
    <location>
        <begin position="621"/>
        <end position="640"/>
    </location>
</feature>
<evidence type="ECO:0000313" key="8">
    <source>
        <dbReference type="Proteomes" id="UP001154282"/>
    </source>
</evidence>
<gene>
    <name evidence="7" type="ORF">LITE_LOCUS24853</name>
</gene>
<dbReference type="PANTHER" id="PTHR10131">
    <property type="entry name" value="TNF RECEPTOR ASSOCIATED FACTOR"/>
    <property type="match status" value="1"/>
</dbReference>
<dbReference type="PROSITE" id="PS50145">
    <property type="entry name" value="ZF_TRAF"/>
    <property type="match status" value="1"/>
</dbReference>
<reference evidence="7" key="1">
    <citation type="submission" date="2022-08" db="EMBL/GenBank/DDBJ databases">
        <authorList>
            <person name="Gutierrez-Valencia J."/>
        </authorList>
    </citation>
    <scope>NUCLEOTIDE SEQUENCE</scope>
</reference>
<feature type="compositionally biased region" description="Polar residues" evidence="5">
    <location>
        <begin position="590"/>
        <end position="603"/>
    </location>
</feature>
<feature type="compositionally biased region" description="Basic and acidic residues" evidence="5">
    <location>
        <begin position="552"/>
        <end position="562"/>
    </location>
</feature>
<evidence type="ECO:0000256" key="3">
    <source>
        <dbReference type="ARBA" id="ARBA00022833"/>
    </source>
</evidence>